<dbReference type="AlphaFoldDB" id="K2BUS1"/>
<dbReference type="GO" id="GO:0006412">
    <property type="term" value="P:translation"/>
    <property type="evidence" value="ECO:0007669"/>
    <property type="project" value="InterPro"/>
</dbReference>
<dbReference type="GO" id="GO:0005840">
    <property type="term" value="C:ribosome"/>
    <property type="evidence" value="ECO:0007669"/>
    <property type="project" value="UniProtKB-KW"/>
</dbReference>
<dbReference type="InterPro" id="IPR000271">
    <property type="entry name" value="Ribosomal_bL34"/>
</dbReference>
<protein>
    <recommendedName>
        <fullName evidence="4">Large ribosomal subunit protein bL34</fullName>
    </recommendedName>
    <alternativeName>
        <fullName evidence="5">50S ribosomal protein L34</fullName>
    </alternativeName>
</protein>
<proteinExistence type="inferred from homology"/>
<dbReference type="Gene3D" id="1.10.287.3980">
    <property type="match status" value="1"/>
</dbReference>
<dbReference type="EMBL" id="AMFJ01021654">
    <property type="protein sequence ID" value="EKD65999.1"/>
    <property type="molecule type" value="Genomic_DNA"/>
</dbReference>
<evidence type="ECO:0000256" key="3">
    <source>
        <dbReference type="ARBA" id="ARBA00023274"/>
    </source>
</evidence>
<evidence type="ECO:0000256" key="5">
    <source>
        <dbReference type="ARBA" id="ARBA00035489"/>
    </source>
</evidence>
<dbReference type="GO" id="GO:0003735">
    <property type="term" value="F:structural constituent of ribosome"/>
    <property type="evidence" value="ECO:0007669"/>
    <property type="project" value="InterPro"/>
</dbReference>
<evidence type="ECO:0000313" key="6">
    <source>
        <dbReference type="EMBL" id="EKD65999.1"/>
    </source>
</evidence>
<comment type="similarity">
    <text evidence="1">Belongs to the bacterial ribosomal protein bL34 family.</text>
</comment>
<dbReference type="Pfam" id="PF00468">
    <property type="entry name" value="Ribosomal_L34"/>
    <property type="match status" value="1"/>
</dbReference>
<accession>K2BUS1</accession>
<organism evidence="6">
    <name type="scientific">uncultured bacterium</name>
    <name type="common">gcode 4</name>
    <dbReference type="NCBI Taxonomy" id="1234023"/>
    <lineage>
        <taxon>Bacteria</taxon>
        <taxon>environmental samples</taxon>
    </lineage>
</organism>
<evidence type="ECO:0000256" key="2">
    <source>
        <dbReference type="ARBA" id="ARBA00022980"/>
    </source>
</evidence>
<evidence type="ECO:0000256" key="1">
    <source>
        <dbReference type="ARBA" id="ARBA00010111"/>
    </source>
</evidence>
<dbReference type="GO" id="GO:1990904">
    <property type="term" value="C:ribonucleoprotein complex"/>
    <property type="evidence" value="ECO:0007669"/>
    <property type="project" value="UniProtKB-KW"/>
</dbReference>
<comment type="caution">
    <text evidence="6">The sequence shown here is derived from an EMBL/GenBank/DDBJ whole genome shotgun (WGS) entry which is preliminary data.</text>
</comment>
<gene>
    <name evidence="6" type="ORF">ACD_49C00068G0004</name>
</gene>
<reference evidence="6" key="1">
    <citation type="journal article" date="2012" name="Science">
        <title>Fermentation, hydrogen, and sulfur metabolism in multiple uncultivated bacterial phyla.</title>
        <authorList>
            <person name="Wrighton K.C."/>
            <person name="Thomas B.C."/>
            <person name="Sharon I."/>
            <person name="Miller C.S."/>
            <person name="Castelle C.J."/>
            <person name="VerBerkmoes N.C."/>
            <person name="Wilkins M.J."/>
            <person name="Hettich R.L."/>
            <person name="Lipton M.S."/>
            <person name="Williams K.H."/>
            <person name="Long P.E."/>
            <person name="Banfield J.F."/>
        </authorList>
    </citation>
    <scope>NUCLEOTIDE SEQUENCE [LARGE SCALE GENOMIC DNA]</scope>
</reference>
<keyword evidence="2" id="KW-0689">Ribosomal protein</keyword>
<keyword evidence="3" id="KW-0687">Ribonucleoprotein</keyword>
<sequence>MLGKLKKRKRLRTHGYLERSSTSNGLNVLKDRRRKWRHVLTVSYPTRYKLKRGKSKLHIIAGGTARVVTYPWLTERFRKA</sequence>
<evidence type="ECO:0000256" key="4">
    <source>
        <dbReference type="ARBA" id="ARBA00035177"/>
    </source>
</evidence>
<name>K2BUS1_9BACT</name>